<dbReference type="Proteomes" id="UP000315995">
    <property type="component" value="Chromosome"/>
</dbReference>
<feature type="transmembrane region" description="Helical" evidence="1">
    <location>
        <begin position="18"/>
        <end position="38"/>
    </location>
</feature>
<feature type="transmembrane region" description="Helical" evidence="1">
    <location>
        <begin position="467"/>
        <end position="490"/>
    </location>
</feature>
<proteinExistence type="predicted"/>
<dbReference type="OrthoDB" id="9990436at2"/>
<organism evidence="2 3">
    <name type="scientific">Persicimonas caeni</name>
    <dbReference type="NCBI Taxonomy" id="2292766"/>
    <lineage>
        <taxon>Bacteria</taxon>
        <taxon>Deltaproteobacteria</taxon>
        <taxon>Bradymonadales</taxon>
        <taxon>Bradymonadaceae</taxon>
        <taxon>Persicimonas</taxon>
    </lineage>
</organism>
<accession>A0A4Y6PTR1</accession>
<protein>
    <submittedName>
        <fullName evidence="2">Uncharacterized protein</fullName>
    </submittedName>
</protein>
<keyword evidence="1" id="KW-1133">Transmembrane helix</keyword>
<evidence type="ECO:0000313" key="3">
    <source>
        <dbReference type="Proteomes" id="UP000315995"/>
    </source>
</evidence>
<reference evidence="2 3" key="1">
    <citation type="submission" date="2019-06" db="EMBL/GenBank/DDBJ databases">
        <title>Persicimonas caeni gen. nov., sp. nov., a predatory bacterium isolated from solar saltern.</title>
        <authorList>
            <person name="Wang S."/>
        </authorList>
    </citation>
    <scope>NUCLEOTIDE SEQUENCE [LARGE SCALE GENOMIC DNA]</scope>
    <source>
        <strain evidence="2 3">YN101</strain>
    </source>
</reference>
<dbReference type="EMBL" id="CP041186">
    <property type="protein sequence ID" value="QDG51623.1"/>
    <property type="molecule type" value="Genomic_DNA"/>
</dbReference>
<dbReference type="AlphaFoldDB" id="A0A4Y6PTR1"/>
<gene>
    <name evidence="2" type="ORF">FIV42_12955</name>
</gene>
<name>A0A4Y6PTR1_PERCE</name>
<keyword evidence="1" id="KW-0812">Transmembrane</keyword>
<accession>A0A5B8Y5A9</accession>
<keyword evidence="1" id="KW-0472">Membrane</keyword>
<keyword evidence="3" id="KW-1185">Reference proteome</keyword>
<dbReference type="RefSeq" id="WP_141198103.1">
    <property type="nucleotide sequence ID" value="NZ_CP041186.1"/>
</dbReference>
<feature type="transmembrane region" description="Helical" evidence="1">
    <location>
        <begin position="529"/>
        <end position="553"/>
    </location>
</feature>
<evidence type="ECO:0000313" key="2">
    <source>
        <dbReference type="EMBL" id="QDG51623.1"/>
    </source>
</evidence>
<sequence length="556" mass="60898">MNNWAQKLTSPTFRHTAIGLYVVCLAALIGVYVWVSLLQVEYAAYIQGDQTFEKGRPNAMRGVVLDAPSGQFIRGAGIELTLVDGTYESDEKLDSLLALPSTGVAKARTAPSGHVHLKATVPEDWTAGEQALVVRADGSNVENFRTGSKIAVAERTAPVDYWPRRTERLPKDDGRRGTKTVASSEGPIQIELLPADGRVSRGLRSEVFLRTVDRETKEPVSVALVFEKAEGMRQGDLPKELRTDEMGLARLDIVAMTDQTWTLATKPEREGEEPSSAKLHVTTVPTQVALQMNEPLAVSGEPADGVVYSLFQSGGVMVDLYNGDDWVDAAAFGIRPDRSGVRAKVPALDEEGLLYRVQVYKSIYDAGGAWDIEYLVAAEGRGLDDYQQAAQKLADYVAERTDDPYFDAVAGSDVFVTTVDTAKLRLWIVAMLEAVPRHFDAPPLLINSQKAAREKLAAWKDDVKGDLMILTAIALLIGLAVVGYLVLMGVKSYQQQNQMLRDVELEMSLDEEGDEAYAQLDKSINEANWVAGLQIFIVVATLVFFTLGILLLLSYL</sequence>
<evidence type="ECO:0000256" key="1">
    <source>
        <dbReference type="SAM" id="Phobius"/>
    </source>
</evidence>